<keyword evidence="2" id="KW-0964">Secreted</keyword>
<keyword evidence="4" id="KW-1185">Reference proteome</keyword>
<evidence type="ECO:0000256" key="1">
    <source>
        <dbReference type="ARBA" id="ARBA00004613"/>
    </source>
</evidence>
<comment type="caution">
    <text evidence="3">The sequence shown here is derived from an EMBL/GenBank/DDBJ whole genome shotgun (WGS) entry which is preliminary data.</text>
</comment>
<accession>A0ABU1JSP2</accession>
<dbReference type="Gene3D" id="2.150.10.10">
    <property type="entry name" value="Serralysin-like metalloprotease, C-terminal"/>
    <property type="match status" value="5"/>
</dbReference>
<reference evidence="3 4" key="1">
    <citation type="submission" date="2023-07" db="EMBL/GenBank/DDBJ databases">
        <title>Sorghum-associated microbial communities from plants grown in Nebraska, USA.</title>
        <authorList>
            <person name="Schachtman D."/>
        </authorList>
    </citation>
    <scope>NUCLEOTIDE SEQUENCE [LARGE SCALE GENOMIC DNA]</scope>
    <source>
        <strain evidence="3 4">584</strain>
    </source>
</reference>
<sequence>MATFTGTNGAEILPDLIIGPIQGIGNDFIDALGGDDIAIGWSGDDVIRGGAGADVIIGGLLNAAGIITLSGIDAADYTTSVDGVTIDLSVLLSLTLPILGLNIQLTGASQGFGGDAQGDWLVGIVNLIGSNTGGDSLTGSAAANTMNGQGGDDTLNGQGGNDILLGGAGDDTLIGGGGADSLQGGAGTNDTADYSGSAAPVTVNLTTGTGSGGDAQGDTLTGIERVIGSAGDDTLIGSAGNDTLIGGAGADVITGNGGVDTADYSGSGAGVTVDLIAGTGTGGDAQGDTLTGIENLTGTAFVDHLFGDASDNIILGLDGNDTLRGGAGADAIDGGAGSDVANYQGSAAGVNVDLLTNVNTGGDAAGDTLANIENLYGSSHNDVLTGDNNANVLGGELGDDTLNGNGGNDALNGEAGNDIIDGGDGDDRLVGAAGTDTITGGTGNDSIDGGDDNDTVNGGDGNDVVYGGAGDDTLNGNNFNDVLTGGVGADHLDGGDGIDVAAYSSSSAAVNVNLATGAVSGGDAAGDTLAGIEQVSGSAFNDVLTGDDSANRLWGRGGDDVLTGSGGADTFQGGAGNDTFVYNAVSDSTVAGSGRDVIEDFSTGDKIDLSPIDANGAGAGDGAFTLGTGAFTGTAGELRILQLPNGYQGVFGDTNGDKVADFAITVLSDHTLTASDFVL</sequence>
<gene>
    <name evidence="3" type="ORF">E9232_004181</name>
</gene>
<comment type="subcellular location">
    <subcellularLocation>
        <location evidence="1">Secreted</location>
    </subcellularLocation>
</comment>
<dbReference type="PANTHER" id="PTHR38340">
    <property type="entry name" value="S-LAYER PROTEIN"/>
    <property type="match status" value="1"/>
</dbReference>
<evidence type="ECO:0000256" key="2">
    <source>
        <dbReference type="ARBA" id="ARBA00022525"/>
    </source>
</evidence>
<organism evidence="3 4">
    <name type="scientific">Inquilinus ginsengisoli</name>
    <dbReference type="NCBI Taxonomy" id="363840"/>
    <lineage>
        <taxon>Bacteria</taxon>
        <taxon>Pseudomonadati</taxon>
        <taxon>Pseudomonadota</taxon>
        <taxon>Alphaproteobacteria</taxon>
        <taxon>Rhodospirillales</taxon>
        <taxon>Rhodospirillaceae</taxon>
        <taxon>Inquilinus</taxon>
    </lineage>
</organism>
<dbReference type="Pfam" id="PF00353">
    <property type="entry name" value="HemolysinCabind"/>
    <property type="match status" value="8"/>
</dbReference>
<evidence type="ECO:0000313" key="4">
    <source>
        <dbReference type="Proteomes" id="UP001262410"/>
    </source>
</evidence>
<dbReference type="PANTHER" id="PTHR38340:SF1">
    <property type="entry name" value="S-LAYER PROTEIN"/>
    <property type="match status" value="1"/>
</dbReference>
<proteinExistence type="predicted"/>
<protein>
    <submittedName>
        <fullName evidence="3">Ca2+-binding RTX toxin-like protein</fullName>
    </submittedName>
</protein>
<dbReference type="PROSITE" id="PS00330">
    <property type="entry name" value="HEMOLYSIN_CALCIUM"/>
    <property type="match status" value="7"/>
</dbReference>
<dbReference type="Proteomes" id="UP001262410">
    <property type="component" value="Unassembled WGS sequence"/>
</dbReference>
<name>A0ABU1JSP2_9PROT</name>
<dbReference type="RefSeq" id="WP_309797048.1">
    <property type="nucleotide sequence ID" value="NZ_JAVDPW010000007.1"/>
</dbReference>
<evidence type="ECO:0000313" key="3">
    <source>
        <dbReference type="EMBL" id="MDR6291647.1"/>
    </source>
</evidence>
<dbReference type="PRINTS" id="PR00313">
    <property type="entry name" value="CABNDNGRPT"/>
</dbReference>
<dbReference type="InterPro" id="IPR011049">
    <property type="entry name" value="Serralysin-like_metalloprot_C"/>
</dbReference>
<dbReference type="InterPro" id="IPR050557">
    <property type="entry name" value="RTX_toxin/Mannuronan_C5-epim"/>
</dbReference>
<dbReference type="SUPFAM" id="SSF51120">
    <property type="entry name" value="beta-Roll"/>
    <property type="match status" value="6"/>
</dbReference>
<dbReference type="EMBL" id="JAVDPW010000007">
    <property type="protein sequence ID" value="MDR6291647.1"/>
    <property type="molecule type" value="Genomic_DNA"/>
</dbReference>
<dbReference type="InterPro" id="IPR001343">
    <property type="entry name" value="Hemolysn_Ca-bd"/>
</dbReference>
<dbReference type="InterPro" id="IPR018511">
    <property type="entry name" value="Hemolysin-typ_Ca-bd_CS"/>
</dbReference>